<name>A0A4C1TZZ3_EUMVA</name>
<keyword evidence="3" id="KW-1185">Reference proteome</keyword>
<proteinExistence type="predicted"/>
<dbReference type="Proteomes" id="UP000299102">
    <property type="component" value="Unassembled WGS sequence"/>
</dbReference>
<evidence type="ECO:0000256" key="1">
    <source>
        <dbReference type="SAM" id="MobiDB-lite"/>
    </source>
</evidence>
<evidence type="ECO:0000313" key="2">
    <source>
        <dbReference type="EMBL" id="GBP19567.1"/>
    </source>
</evidence>
<gene>
    <name evidence="2" type="ORF">EVAR_102115_1</name>
</gene>
<reference evidence="2 3" key="1">
    <citation type="journal article" date="2019" name="Commun. Biol.">
        <title>The bagworm genome reveals a unique fibroin gene that provides high tensile strength.</title>
        <authorList>
            <person name="Kono N."/>
            <person name="Nakamura H."/>
            <person name="Ohtoshi R."/>
            <person name="Tomita M."/>
            <person name="Numata K."/>
            <person name="Arakawa K."/>
        </authorList>
    </citation>
    <scope>NUCLEOTIDE SEQUENCE [LARGE SCALE GENOMIC DNA]</scope>
</reference>
<dbReference type="EMBL" id="BGZK01000109">
    <property type="protein sequence ID" value="GBP19567.1"/>
    <property type="molecule type" value="Genomic_DNA"/>
</dbReference>
<sequence length="132" mass="14208">MYRCSAPPVQAGRRMGGGPHTIVPTDLQYSINELWSDENGGSGRVTVNDSCGRQRARALIYGRAGGSAALADGDDTKARLELVRSAKREYGAFSSSKQACEPPESVDSHRRPRILTIPEGHPAASCRPVGWK</sequence>
<feature type="region of interest" description="Disordered" evidence="1">
    <location>
        <begin position="93"/>
        <end position="112"/>
    </location>
</feature>
<protein>
    <submittedName>
        <fullName evidence="2">Uncharacterized protein</fullName>
    </submittedName>
</protein>
<dbReference type="AlphaFoldDB" id="A0A4C1TZZ3"/>
<accession>A0A4C1TZZ3</accession>
<comment type="caution">
    <text evidence="2">The sequence shown here is derived from an EMBL/GenBank/DDBJ whole genome shotgun (WGS) entry which is preliminary data.</text>
</comment>
<organism evidence="2 3">
    <name type="scientific">Eumeta variegata</name>
    <name type="common">Bagworm moth</name>
    <name type="synonym">Eumeta japonica</name>
    <dbReference type="NCBI Taxonomy" id="151549"/>
    <lineage>
        <taxon>Eukaryota</taxon>
        <taxon>Metazoa</taxon>
        <taxon>Ecdysozoa</taxon>
        <taxon>Arthropoda</taxon>
        <taxon>Hexapoda</taxon>
        <taxon>Insecta</taxon>
        <taxon>Pterygota</taxon>
        <taxon>Neoptera</taxon>
        <taxon>Endopterygota</taxon>
        <taxon>Lepidoptera</taxon>
        <taxon>Glossata</taxon>
        <taxon>Ditrysia</taxon>
        <taxon>Tineoidea</taxon>
        <taxon>Psychidae</taxon>
        <taxon>Oiketicinae</taxon>
        <taxon>Eumeta</taxon>
    </lineage>
</organism>
<evidence type="ECO:0000313" key="3">
    <source>
        <dbReference type="Proteomes" id="UP000299102"/>
    </source>
</evidence>
<feature type="region of interest" description="Disordered" evidence="1">
    <location>
        <begin position="1"/>
        <end position="20"/>
    </location>
</feature>